<gene>
    <name evidence="2" type="ORF">KFE25_009926</name>
</gene>
<feature type="region of interest" description="Disordered" evidence="1">
    <location>
        <begin position="128"/>
        <end position="151"/>
    </location>
</feature>
<sequence>MGRKPGSRLTQRKAKREVAKATRTTKYANQKGGGSNTPRFKGRRRSDTILDQPKIRGADAGADEDEDEDEVKEPAQIDDDKAIRAFQKKLRQIEQLKLRQRKGEDLNDEQLDKIGHEAAILRKIIELTAPAAQDAHAGRGRPARPAKRRKA</sequence>
<dbReference type="Proteomes" id="UP000751190">
    <property type="component" value="Unassembled WGS sequence"/>
</dbReference>
<name>A0A8J6CEG8_DIALT</name>
<feature type="region of interest" description="Disordered" evidence="1">
    <location>
        <begin position="1"/>
        <end position="74"/>
    </location>
</feature>
<feature type="compositionally biased region" description="Acidic residues" evidence="1">
    <location>
        <begin position="61"/>
        <end position="71"/>
    </location>
</feature>
<keyword evidence="3" id="KW-1185">Reference proteome</keyword>
<feature type="compositionally biased region" description="Basic residues" evidence="1">
    <location>
        <begin position="138"/>
        <end position="151"/>
    </location>
</feature>
<protein>
    <submittedName>
        <fullName evidence="2">Uncharacterized protein</fullName>
    </submittedName>
</protein>
<organism evidence="2 3">
    <name type="scientific">Diacronema lutheri</name>
    <name type="common">Unicellular marine alga</name>
    <name type="synonym">Monochrysis lutheri</name>
    <dbReference type="NCBI Taxonomy" id="2081491"/>
    <lineage>
        <taxon>Eukaryota</taxon>
        <taxon>Haptista</taxon>
        <taxon>Haptophyta</taxon>
        <taxon>Pavlovophyceae</taxon>
        <taxon>Pavlovales</taxon>
        <taxon>Pavlovaceae</taxon>
        <taxon>Diacronema</taxon>
    </lineage>
</organism>
<dbReference type="AlphaFoldDB" id="A0A8J6CEG8"/>
<dbReference type="EMBL" id="JAGTXO010000012">
    <property type="protein sequence ID" value="KAG8464558.1"/>
    <property type="molecule type" value="Genomic_DNA"/>
</dbReference>
<reference evidence="2" key="1">
    <citation type="submission" date="2021-05" db="EMBL/GenBank/DDBJ databases">
        <title>The genome of the haptophyte Pavlova lutheri (Diacronema luteri, Pavlovales) - a model for lipid biosynthesis in eukaryotic algae.</title>
        <authorList>
            <person name="Hulatt C.J."/>
            <person name="Posewitz M.C."/>
        </authorList>
    </citation>
    <scope>NUCLEOTIDE SEQUENCE</scope>
    <source>
        <strain evidence="2">NIVA-4/92</strain>
    </source>
</reference>
<feature type="compositionally biased region" description="Basic residues" evidence="1">
    <location>
        <begin position="1"/>
        <end position="15"/>
    </location>
</feature>
<accession>A0A8J6CEG8</accession>
<evidence type="ECO:0000256" key="1">
    <source>
        <dbReference type="SAM" id="MobiDB-lite"/>
    </source>
</evidence>
<evidence type="ECO:0000313" key="3">
    <source>
        <dbReference type="Proteomes" id="UP000751190"/>
    </source>
</evidence>
<dbReference type="OrthoDB" id="21625at2759"/>
<evidence type="ECO:0000313" key="2">
    <source>
        <dbReference type="EMBL" id="KAG8464558.1"/>
    </source>
</evidence>
<feature type="compositionally biased region" description="Basic and acidic residues" evidence="1">
    <location>
        <begin position="45"/>
        <end position="57"/>
    </location>
</feature>
<proteinExistence type="predicted"/>
<comment type="caution">
    <text evidence="2">The sequence shown here is derived from an EMBL/GenBank/DDBJ whole genome shotgun (WGS) entry which is preliminary data.</text>
</comment>